<proteinExistence type="predicted"/>
<name>A0A8K0KQ48_LADFU</name>
<dbReference type="EMBL" id="KZ309006">
    <property type="protein sequence ID" value="KAG8236293.1"/>
    <property type="molecule type" value="Genomic_DNA"/>
</dbReference>
<sequence length="123" mass="14307">MDLLEIWIVPNAVAALDGKHVRITAPDDTGISFYNYKYFLLWMVDANYKFIMVHVGSYGREGDAGIREIRNGTFGQKGFLPHSNILFPYIIFDDEALRLDEHVERGEYLRMHLALRVLRVFSR</sequence>
<dbReference type="OrthoDB" id="2668416at2759"/>
<dbReference type="Proteomes" id="UP000792457">
    <property type="component" value="Unassembled WGS sequence"/>
</dbReference>
<accession>A0A8K0KQ48</accession>
<protein>
    <recommendedName>
        <fullName evidence="3">DDE Tnp4 domain-containing protein</fullName>
    </recommendedName>
</protein>
<keyword evidence="2" id="KW-1185">Reference proteome</keyword>
<evidence type="ECO:0008006" key="3">
    <source>
        <dbReference type="Google" id="ProtNLM"/>
    </source>
</evidence>
<dbReference type="AlphaFoldDB" id="A0A8K0KQ48"/>
<organism evidence="1 2">
    <name type="scientific">Ladona fulva</name>
    <name type="common">Scarce chaser dragonfly</name>
    <name type="synonym">Libellula fulva</name>
    <dbReference type="NCBI Taxonomy" id="123851"/>
    <lineage>
        <taxon>Eukaryota</taxon>
        <taxon>Metazoa</taxon>
        <taxon>Ecdysozoa</taxon>
        <taxon>Arthropoda</taxon>
        <taxon>Hexapoda</taxon>
        <taxon>Insecta</taxon>
        <taxon>Pterygota</taxon>
        <taxon>Palaeoptera</taxon>
        <taxon>Odonata</taxon>
        <taxon>Epiprocta</taxon>
        <taxon>Anisoptera</taxon>
        <taxon>Libelluloidea</taxon>
        <taxon>Libellulidae</taxon>
        <taxon>Ladona</taxon>
    </lineage>
</organism>
<evidence type="ECO:0000313" key="2">
    <source>
        <dbReference type="Proteomes" id="UP000792457"/>
    </source>
</evidence>
<reference evidence="1" key="2">
    <citation type="submission" date="2017-10" db="EMBL/GenBank/DDBJ databases">
        <title>Ladona fulva Genome sequencing and assembly.</title>
        <authorList>
            <person name="Murali S."/>
            <person name="Richards S."/>
            <person name="Bandaranaike D."/>
            <person name="Bellair M."/>
            <person name="Blankenburg K."/>
            <person name="Chao H."/>
            <person name="Dinh H."/>
            <person name="Doddapaneni H."/>
            <person name="Dugan-Rocha S."/>
            <person name="Elkadiri S."/>
            <person name="Gnanaolivu R."/>
            <person name="Hernandez B."/>
            <person name="Skinner E."/>
            <person name="Javaid M."/>
            <person name="Lee S."/>
            <person name="Li M."/>
            <person name="Ming W."/>
            <person name="Munidasa M."/>
            <person name="Muniz J."/>
            <person name="Nguyen L."/>
            <person name="Hughes D."/>
            <person name="Osuji N."/>
            <person name="Pu L.-L."/>
            <person name="Puazo M."/>
            <person name="Qu C."/>
            <person name="Quiroz J."/>
            <person name="Raj R."/>
            <person name="Weissenberger G."/>
            <person name="Xin Y."/>
            <person name="Zou X."/>
            <person name="Han Y."/>
            <person name="Worley K."/>
            <person name="Muzny D."/>
            <person name="Gibbs R."/>
        </authorList>
    </citation>
    <scope>NUCLEOTIDE SEQUENCE</scope>
    <source>
        <strain evidence="1">Sampled in the wild</strain>
    </source>
</reference>
<gene>
    <name evidence="1" type="ORF">J437_LFUL016073</name>
</gene>
<reference evidence="1" key="1">
    <citation type="submission" date="2013-04" db="EMBL/GenBank/DDBJ databases">
        <authorList>
            <person name="Qu J."/>
            <person name="Murali S.C."/>
            <person name="Bandaranaike D."/>
            <person name="Bellair M."/>
            <person name="Blankenburg K."/>
            <person name="Chao H."/>
            <person name="Dinh H."/>
            <person name="Doddapaneni H."/>
            <person name="Downs B."/>
            <person name="Dugan-Rocha S."/>
            <person name="Elkadiri S."/>
            <person name="Gnanaolivu R.D."/>
            <person name="Hernandez B."/>
            <person name="Javaid M."/>
            <person name="Jayaseelan J.C."/>
            <person name="Lee S."/>
            <person name="Li M."/>
            <person name="Ming W."/>
            <person name="Munidasa M."/>
            <person name="Muniz J."/>
            <person name="Nguyen L."/>
            <person name="Ongeri F."/>
            <person name="Osuji N."/>
            <person name="Pu L.-L."/>
            <person name="Puazo M."/>
            <person name="Qu C."/>
            <person name="Quiroz J."/>
            <person name="Raj R."/>
            <person name="Weissenberger G."/>
            <person name="Xin Y."/>
            <person name="Zou X."/>
            <person name="Han Y."/>
            <person name="Richards S."/>
            <person name="Worley K."/>
            <person name="Muzny D."/>
            <person name="Gibbs R."/>
        </authorList>
    </citation>
    <scope>NUCLEOTIDE SEQUENCE</scope>
    <source>
        <strain evidence="1">Sampled in the wild</strain>
    </source>
</reference>
<evidence type="ECO:0000313" key="1">
    <source>
        <dbReference type="EMBL" id="KAG8236293.1"/>
    </source>
</evidence>
<comment type="caution">
    <text evidence="1">The sequence shown here is derived from an EMBL/GenBank/DDBJ whole genome shotgun (WGS) entry which is preliminary data.</text>
</comment>